<gene>
    <name evidence="12" type="primary">dnaG</name>
    <name evidence="16" type="ORF">IAC73_02140</name>
</gene>
<dbReference type="HAMAP" id="MF_00974">
    <property type="entry name" value="DNA_primase_DnaG"/>
    <property type="match status" value="1"/>
</dbReference>
<evidence type="ECO:0000256" key="2">
    <source>
        <dbReference type="ARBA" id="ARBA00022515"/>
    </source>
</evidence>
<dbReference type="PANTHER" id="PTHR30313">
    <property type="entry name" value="DNA PRIMASE"/>
    <property type="match status" value="1"/>
</dbReference>
<evidence type="ECO:0000256" key="3">
    <source>
        <dbReference type="ARBA" id="ARBA00022679"/>
    </source>
</evidence>
<evidence type="ECO:0000256" key="14">
    <source>
        <dbReference type="PIRSR" id="PIRSR002811-1"/>
    </source>
</evidence>
<evidence type="ECO:0000256" key="5">
    <source>
        <dbReference type="ARBA" id="ARBA00022705"/>
    </source>
</evidence>
<evidence type="ECO:0000256" key="6">
    <source>
        <dbReference type="ARBA" id="ARBA00022723"/>
    </source>
</evidence>
<evidence type="ECO:0000256" key="11">
    <source>
        <dbReference type="ARBA" id="ARBA00023163"/>
    </source>
</evidence>
<keyword evidence="1 12" id="KW-0240">DNA-directed RNA polymerase</keyword>
<dbReference type="InterPro" id="IPR006295">
    <property type="entry name" value="DNA_primase_DnaG"/>
</dbReference>
<dbReference type="GO" id="GO:1990077">
    <property type="term" value="C:primosome complex"/>
    <property type="evidence" value="ECO:0007669"/>
    <property type="project" value="UniProtKB-KW"/>
</dbReference>
<comment type="cofactor">
    <cofactor evidence="12 13 14">
        <name>Zn(2+)</name>
        <dbReference type="ChEBI" id="CHEBI:29105"/>
    </cofactor>
    <text evidence="12 13 14">Binds 1 zinc ion per monomer.</text>
</comment>
<dbReference type="GO" id="GO:0006269">
    <property type="term" value="P:DNA replication, synthesis of primer"/>
    <property type="evidence" value="ECO:0007669"/>
    <property type="project" value="UniProtKB-UniRule"/>
</dbReference>
<name>A0A9D1N9G5_9FIRM</name>
<keyword evidence="10 12" id="KW-0238">DNA-binding</keyword>
<dbReference type="NCBIfam" id="TIGR01391">
    <property type="entry name" value="dnaG"/>
    <property type="match status" value="1"/>
</dbReference>
<keyword evidence="11 12" id="KW-0804">Transcription</keyword>
<dbReference type="SMART" id="SM00400">
    <property type="entry name" value="ZnF_CHCC"/>
    <property type="match status" value="1"/>
</dbReference>
<evidence type="ECO:0000256" key="1">
    <source>
        <dbReference type="ARBA" id="ARBA00022478"/>
    </source>
</evidence>
<dbReference type="InterPro" id="IPR036977">
    <property type="entry name" value="DNA_primase_Znf_CHC2"/>
</dbReference>
<dbReference type="InterPro" id="IPR013264">
    <property type="entry name" value="DNAG_N"/>
</dbReference>
<evidence type="ECO:0000256" key="7">
    <source>
        <dbReference type="ARBA" id="ARBA00022771"/>
    </source>
</evidence>
<dbReference type="Proteomes" id="UP000886857">
    <property type="component" value="Unassembled WGS sequence"/>
</dbReference>
<dbReference type="InterPro" id="IPR019475">
    <property type="entry name" value="DNA_primase_DnaB-bd"/>
</dbReference>
<dbReference type="AlphaFoldDB" id="A0A9D1N9G5"/>
<dbReference type="EC" id="2.7.7.101" evidence="12"/>
<dbReference type="GO" id="GO:0003899">
    <property type="term" value="F:DNA-directed RNA polymerase activity"/>
    <property type="evidence" value="ECO:0007669"/>
    <property type="project" value="UniProtKB-UniRule"/>
</dbReference>
<dbReference type="PANTHER" id="PTHR30313:SF2">
    <property type="entry name" value="DNA PRIMASE"/>
    <property type="match status" value="1"/>
</dbReference>
<comment type="function">
    <text evidence="12 13">RNA polymerase that catalyzes the synthesis of short RNA molecules used as primers for DNA polymerase during DNA replication.</text>
</comment>
<dbReference type="Pfam" id="PF01807">
    <property type="entry name" value="Zn_ribbon_DnaG"/>
    <property type="match status" value="1"/>
</dbReference>
<comment type="subunit">
    <text evidence="12">Monomer. Interacts with DnaB.</text>
</comment>
<keyword evidence="9" id="KW-0460">Magnesium</keyword>
<evidence type="ECO:0000256" key="12">
    <source>
        <dbReference type="HAMAP-Rule" id="MF_00974"/>
    </source>
</evidence>
<evidence type="ECO:0000256" key="13">
    <source>
        <dbReference type="PIRNR" id="PIRNR002811"/>
    </source>
</evidence>
<dbReference type="InterPro" id="IPR034151">
    <property type="entry name" value="TOPRIM_DnaG_bac"/>
</dbReference>
<dbReference type="PIRSF" id="PIRSF002811">
    <property type="entry name" value="DnaG"/>
    <property type="match status" value="1"/>
</dbReference>
<evidence type="ECO:0000313" key="16">
    <source>
        <dbReference type="EMBL" id="HIU98626.1"/>
    </source>
</evidence>
<evidence type="ECO:0000256" key="9">
    <source>
        <dbReference type="ARBA" id="ARBA00022842"/>
    </source>
</evidence>
<dbReference type="InterPro" id="IPR050219">
    <property type="entry name" value="DnaG_primase"/>
</dbReference>
<comment type="caution">
    <text evidence="16">The sequence shown here is derived from an EMBL/GenBank/DDBJ whole genome shotgun (WGS) entry which is preliminary data.</text>
</comment>
<reference evidence="16" key="2">
    <citation type="journal article" date="2021" name="PeerJ">
        <title>Extensive microbial diversity within the chicken gut microbiome revealed by metagenomics and culture.</title>
        <authorList>
            <person name="Gilroy R."/>
            <person name="Ravi A."/>
            <person name="Getino M."/>
            <person name="Pursley I."/>
            <person name="Horton D.L."/>
            <person name="Alikhan N.F."/>
            <person name="Baker D."/>
            <person name="Gharbi K."/>
            <person name="Hall N."/>
            <person name="Watson M."/>
            <person name="Adriaenssens E.M."/>
            <person name="Foster-Nyarko E."/>
            <person name="Jarju S."/>
            <person name="Secka A."/>
            <person name="Antonio M."/>
            <person name="Oren A."/>
            <person name="Chaudhuri R.R."/>
            <person name="La Ragione R."/>
            <person name="Hildebrand F."/>
            <person name="Pallen M.J."/>
        </authorList>
    </citation>
    <scope>NUCLEOTIDE SEQUENCE</scope>
    <source>
        <strain evidence="16">10406</strain>
    </source>
</reference>
<keyword evidence="3 12" id="KW-0808">Transferase</keyword>
<dbReference type="GO" id="GO:0008270">
    <property type="term" value="F:zinc ion binding"/>
    <property type="evidence" value="ECO:0007669"/>
    <property type="project" value="UniProtKB-UniRule"/>
</dbReference>
<dbReference type="GO" id="GO:0000428">
    <property type="term" value="C:DNA-directed RNA polymerase complex"/>
    <property type="evidence" value="ECO:0007669"/>
    <property type="project" value="UniProtKB-KW"/>
</dbReference>
<dbReference type="GO" id="GO:0005737">
    <property type="term" value="C:cytoplasm"/>
    <property type="evidence" value="ECO:0007669"/>
    <property type="project" value="TreeGrafter"/>
</dbReference>
<dbReference type="InterPro" id="IPR002694">
    <property type="entry name" value="Znf_CHC2"/>
</dbReference>
<evidence type="ECO:0000256" key="10">
    <source>
        <dbReference type="ARBA" id="ARBA00023125"/>
    </source>
</evidence>
<sequence length="598" mass="65838">MASVKMAGFPPEFIQELKSRNDIVSVISQYVPLTRKGSKYFCCCPFHNEKTPSMCVNTDGQYYHCFGCGVTGDIITFIMEMESLAYPDAVKLLADRANLTLPEYRGDADHAKKQERGERLRGMMRDAAVYYNANLKRESTGAEARAYLEGRGIGADICTRFGLGLSLGYDEMPGYMRRKGYSLRELEDCGLIVGDRHGDAFAGRIIVPIFDGRGNVVAFGGRIYRGEKDVAKYKNSTNTVLFDKGRTLYGANFVRKDKRERKAVDSVILVEGYMDVIALAAGGFTNAVAGMGTALTPRQAKEIKRLAPRVFVCYDGDDAGRHAAIKNVDILAAEGLDISVVSLPDGADPDDAVRKLGADAFRRMLDEALPVMEYKLKVCADSHDLTSADGRAAYVKAALALLAPLESNAEREVYYNEMSAKSGVSVKTLAEQFAGKGSAPARRQPAPGRVKEDSREIRAARYALGAMIARAPFANFEDAEAKWMPEGALRGIYELAAKDADALFAGDGDSAVDKRELSAALTEYETDAFVKDKESQHRQNYYRDCLVILANRHLEAEAARLTAAWKAETDKERKRELLGEITVIMTKIRSKDPSDKRV</sequence>
<dbReference type="FunFam" id="3.90.580.10:FF:000001">
    <property type="entry name" value="DNA primase"/>
    <property type="match status" value="1"/>
</dbReference>
<evidence type="ECO:0000256" key="8">
    <source>
        <dbReference type="ARBA" id="ARBA00022833"/>
    </source>
</evidence>
<dbReference type="SUPFAM" id="SSF57783">
    <property type="entry name" value="Zinc beta-ribbon"/>
    <property type="match status" value="1"/>
</dbReference>
<dbReference type="Gene3D" id="3.40.1360.10">
    <property type="match status" value="1"/>
</dbReference>
<dbReference type="SMART" id="SM00493">
    <property type="entry name" value="TOPRIM"/>
    <property type="match status" value="1"/>
</dbReference>
<evidence type="ECO:0000256" key="4">
    <source>
        <dbReference type="ARBA" id="ARBA00022695"/>
    </source>
</evidence>
<dbReference type="InterPro" id="IPR006171">
    <property type="entry name" value="TOPRIM_dom"/>
</dbReference>
<dbReference type="InterPro" id="IPR030846">
    <property type="entry name" value="DnaG_bac"/>
</dbReference>
<comment type="similarity">
    <text evidence="12 13">Belongs to the DnaG primase family.</text>
</comment>
<keyword evidence="2 12" id="KW-0639">Primosome</keyword>
<dbReference type="CDD" id="cd03364">
    <property type="entry name" value="TOPRIM_DnaG_primases"/>
    <property type="match status" value="1"/>
</dbReference>
<dbReference type="InterPro" id="IPR037068">
    <property type="entry name" value="DNA_primase_core_N_sf"/>
</dbReference>
<keyword evidence="4 12" id="KW-0548">Nucleotidyltransferase</keyword>
<dbReference type="SUPFAM" id="SSF56731">
    <property type="entry name" value="DNA primase core"/>
    <property type="match status" value="1"/>
</dbReference>
<evidence type="ECO:0000313" key="17">
    <source>
        <dbReference type="Proteomes" id="UP000886857"/>
    </source>
</evidence>
<keyword evidence="8 12" id="KW-0862">Zinc</keyword>
<keyword evidence="5 12" id="KW-0235">DNA replication</keyword>
<dbReference type="PROSITE" id="PS50880">
    <property type="entry name" value="TOPRIM"/>
    <property type="match status" value="1"/>
</dbReference>
<dbReference type="Gene3D" id="3.90.980.10">
    <property type="entry name" value="DNA primase, catalytic core, N-terminal domain"/>
    <property type="match status" value="1"/>
</dbReference>
<feature type="domain" description="Toprim" evidence="15">
    <location>
        <begin position="265"/>
        <end position="346"/>
    </location>
</feature>
<proteinExistence type="inferred from homology"/>
<dbReference type="Gene3D" id="3.90.580.10">
    <property type="entry name" value="Zinc finger, CHC2-type domain"/>
    <property type="match status" value="1"/>
</dbReference>
<keyword evidence="6 12" id="KW-0479">Metal-binding</keyword>
<organism evidence="16 17">
    <name type="scientific">Candidatus Limadaptatus stercoripullorum</name>
    <dbReference type="NCBI Taxonomy" id="2840846"/>
    <lineage>
        <taxon>Bacteria</taxon>
        <taxon>Bacillati</taxon>
        <taxon>Bacillota</taxon>
        <taxon>Clostridia</taxon>
        <taxon>Eubacteriales</taxon>
        <taxon>Candidatus Limadaptatus</taxon>
    </lineage>
</organism>
<comment type="domain">
    <text evidence="12">Contains an N-terminal zinc-binding domain, a central core domain that contains the primase activity, and a C-terminal DnaB-binding domain.</text>
</comment>
<comment type="catalytic activity">
    <reaction evidence="12">
        <text>ssDNA + n NTP = ssDNA/pppN(pN)n-1 hybrid + (n-1) diphosphate.</text>
        <dbReference type="EC" id="2.7.7.101"/>
    </reaction>
</comment>
<dbReference type="GO" id="GO:0003677">
    <property type="term" value="F:DNA binding"/>
    <property type="evidence" value="ECO:0007669"/>
    <property type="project" value="UniProtKB-KW"/>
</dbReference>
<accession>A0A9D1N9G5</accession>
<dbReference type="Pfam" id="PF10410">
    <property type="entry name" value="DnaB_bind"/>
    <property type="match status" value="1"/>
</dbReference>
<dbReference type="Pfam" id="PF13155">
    <property type="entry name" value="Toprim_2"/>
    <property type="match status" value="1"/>
</dbReference>
<feature type="zinc finger region" description="CHC2-type" evidence="12 14">
    <location>
        <begin position="44"/>
        <end position="68"/>
    </location>
</feature>
<keyword evidence="7 12" id="KW-0863">Zinc-finger</keyword>
<dbReference type="EMBL" id="DVOE01000030">
    <property type="protein sequence ID" value="HIU98626.1"/>
    <property type="molecule type" value="Genomic_DNA"/>
</dbReference>
<protein>
    <recommendedName>
        <fullName evidence="12 13">DNA primase</fullName>
        <ecNumber evidence="12">2.7.7.101</ecNumber>
    </recommendedName>
</protein>
<evidence type="ECO:0000259" key="15">
    <source>
        <dbReference type="PROSITE" id="PS50880"/>
    </source>
</evidence>
<reference evidence="16" key="1">
    <citation type="submission" date="2020-10" db="EMBL/GenBank/DDBJ databases">
        <authorList>
            <person name="Gilroy R."/>
        </authorList>
    </citation>
    <scope>NUCLEOTIDE SEQUENCE</scope>
    <source>
        <strain evidence="16">10406</strain>
    </source>
</reference>
<dbReference type="Pfam" id="PF08275">
    <property type="entry name" value="DNAG_N"/>
    <property type="match status" value="1"/>
</dbReference>